<reference evidence="2 3" key="1">
    <citation type="submission" date="2019-08" db="EMBL/GenBank/DDBJ databases">
        <title>Deep-cultivation of Planctomycetes and their phenomic and genomic characterization uncovers novel biology.</title>
        <authorList>
            <person name="Wiegand S."/>
            <person name="Jogler M."/>
            <person name="Boedeker C."/>
            <person name="Pinto D."/>
            <person name="Vollmers J."/>
            <person name="Rivas-Marin E."/>
            <person name="Kohn T."/>
            <person name="Peeters S.H."/>
            <person name="Heuer A."/>
            <person name="Rast P."/>
            <person name="Oberbeckmann S."/>
            <person name="Bunk B."/>
            <person name="Jeske O."/>
            <person name="Meyerdierks A."/>
            <person name="Storesund J.E."/>
            <person name="Kallscheuer N."/>
            <person name="Luecker S."/>
            <person name="Lage O.M."/>
            <person name="Pohl T."/>
            <person name="Merkel B.J."/>
            <person name="Hornburger P."/>
            <person name="Mueller R.-W."/>
            <person name="Bruemmer F."/>
            <person name="Labrenz M."/>
            <person name="Spormann A.M."/>
            <person name="Op den Camp H."/>
            <person name="Overmann J."/>
            <person name="Amann R."/>
            <person name="Jetten M.S.M."/>
            <person name="Mascher T."/>
            <person name="Medema M.H."/>
            <person name="Devos D.P."/>
            <person name="Kaster A.-K."/>
            <person name="Ovreas L."/>
            <person name="Rohde M."/>
            <person name="Galperin M.Y."/>
            <person name="Jogler C."/>
        </authorList>
    </citation>
    <scope>NUCLEOTIDE SEQUENCE [LARGE SCALE GENOMIC DNA]</scope>
    <source>
        <strain evidence="2 3">OJF2</strain>
    </source>
</reference>
<name>A0A5B9W7G3_9BACT</name>
<sequence>MRTALRRHPGPAIIASITPRPDEPASPKPVFWVASARKDVRGFPRRVRQTVGQALFDAQAGEKHPDAKPLKGFGGAGVLEIVEDHDGRTYRAVYTVRFAGVVYVLHAFEKKSHKGIKTPPEEMDKVRRRLKEAEDDYARWISQQEPGGQGRG</sequence>
<dbReference type="InterPro" id="IPR009241">
    <property type="entry name" value="HigB-like"/>
</dbReference>
<proteinExistence type="predicted"/>
<dbReference type="AlphaFoldDB" id="A0A5B9W7G3"/>
<dbReference type="Pfam" id="PF05973">
    <property type="entry name" value="Gp49"/>
    <property type="match status" value="1"/>
</dbReference>
<keyword evidence="3" id="KW-1185">Reference proteome</keyword>
<organism evidence="2 3">
    <name type="scientific">Aquisphaera giovannonii</name>
    <dbReference type="NCBI Taxonomy" id="406548"/>
    <lineage>
        <taxon>Bacteria</taxon>
        <taxon>Pseudomonadati</taxon>
        <taxon>Planctomycetota</taxon>
        <taxon>Planctomycetia</taxon>
        <taxon>Isosphaerales</taxon>
        <taxon>Isosphaeraceae</taxon>
        <taxon>Aquisphaera</taxon>
    </lineage>
</organism>
<evidence type="ECO:0008006" key="4">
    <source>
        <dbReference type="Google" id="ProtNLM"/>
    </source>
</evidence>
<evidence type="ECO:0000313" key="2">
    <source>
        <dbReference type="EMBL" id="QEH36025.1"/>
    </source>
</evidence>
<protein>
    <recommendedName>
        <fullName evidence="4">Addiction module toxin RelE</fullName>
    </recommendedName>
</protein>
<dbReference type="Proteomes" id="UP000324233">
    <property type="component" value="Chromosome"/>
</dbReference>
<evidence type="ECO:0000313" key="3">
    <source>
        <dbReference type="Proteomes" id="UP000324233"/>
    </source>
</evidence>
<dbReference type="EMBL" id="CP042997">
    <property type="protein sequence ID" value="QEH36025.1"/>
    <property type="molecule type" value="Genomic_DNA"/>
</dbReference>
<gene>
    <name evidence="2" type="ORF">OJF2_45830</name>
</gene>
<feature type="region of interest" description="Disordered" evidence="1">
    <location>
        <begin position="1"/>
        <end position="26"/>
    </location>
</feature>
<evidence type="ECO:0000256" key="1">
    <source>
        <dbReference type="SAM" id="MobiDB-lite"/>
    </source>
</evidence>
<accession>A0A5B9W7G3</accession>
<dbReference type="KEGG" id="agv:OJF2_45830"/>